<accession>A0AAV7ZYT2</accession>
<evidence type="ECO:0000313" key="7">
    <source>
        <dbReference type="Proteomes" id="UP001146793"/>
    </source>
</evidence>
<dbReference type="InterPro" id="IPR016181">
    <property type="entry name" value="Acyl_CoA_acyltransferase"/>
</dbReference>
<evidence type="ECO:0000313" key="6">
    <source>
        <dbReference type="EMBL" id="KAJ3446495.1"/>
    </source>
</evidence>
<dbReference type="GO" id="GO:1990190">
    <property type="term" value="F:protein-N-terminal-glutamate acetyltransferase activity"/>
    <property type="evidence" value="ECO:0007669"/>
    <property type="project" value="TreeGrafter"/>
</dbReference>
<dbReference type="GO" id="GO:0031415">
    <property type="term" value="C:NatA complex"/>
    <property type="evidence" value="ECO:0007669"/>
    <property type="project" value="InterPro"/>
</dbReference>
<protein>
    <submittedName>
        <fullName evidence="6">N-terminal acetyltransferase</fullName>
    </submittedName>
</protein>
<feature type="compositionally biased region" description="Basic residues" evidence="4">
    <location>
        <begin position="209"/>
        <end position="259"/>
    </location>
</feature>
<dbReference type="Pfam" id="PF00583">
    <property type="entry name" value="Acetyltransf_1"/>
    <property type="match status" value="1"/>
</dbReference>
<sequence>MVIIRNARFEDIVAVQNANLQSLPENYQMRYYLYHFLTWPELTHVAENFEGKIVGYVLGKLDDSNKNAPYRYGMITSVAINRHYRKLGLATRLMKRTLAAMKEVYDVKYVTLHVRAGNDAAKHLYQNVLKFEKEYVEEGYYADGEDAISMNKYYDDKIRKKVREERKKKEKKKKIKKITEKLKETNLNETKKEEDENENENEKKEGSNKKKNNKKKGSGRGRGRGRGKGKGKGKGKGRGRGKKKGKGRGKKKKGKGKRK</sequence>
<dbReference type="PANTHER" id="PTHR23091">
    <property type="entry name" value="N-TERMINAL ACETYLTRANSFERASE"/>
    <property type="match status" value="1"/>
</dbReference>
<keyword evidence="1" id="KW-0808">Transferase</keyword>
<dbReference type="InterPro" id="IPR000182">
    <property type="entry name" value="GNAT_dom"/>
</dbReference>
<organism evidence="6 7">
    <name type="scientific">Anaeramoeba flamelloides</name>
    <dbReference type="NCBI Taxonomy" id="1746091"/>
    <lineage>
        <taxon>Eukaryota</taxon>
        <taxon>Metamonada</taxon>
        <taxon>Anaeramoebidae</taxon>
        <taxon>Anaeramoeba</taxon>
    </lineage>
</organism>
<dbReference type="CDD" id="cd04301">
    <property type="entry name" value="NAT_SF"/>
    <property type="match status" value="1"/>
</dbReference>
<dbReference type="InterPro" id="IPR045047">
    <property type="entry name" value="Ard1-like"/>
</dbReference>
<comment type="similarity">
    <text evidence="3">Belongs to the acetyltransferase family. ARD1 subfamily.</text>
</comment>
<comment type="caution">
    <text evidence="6">The sequence shown here is derived from an EMBL/GenBank/DDBJ whole genome shotgun (WGS) entry which is preliminary data.</text>
</comment>
<name>A0AAV7ZYT2_9EUKA</name>
<dbReference type="EMBL" id="JANTQA010000020">
    <property type="protein sequence ID" value="KAJ3446495.1"/>
    <property type="molecule type" value="Genomic_DNA"/>
</dbReference>
<evidence type="ECO:0000256" key="2">
    <source>
        <dbReference type="ARBA" id="ARBA00023315"/>
    </source>
</evidence>
<feature type="domain" description="N-acetyltransferase" evidence="5">
    <location>
        <begin position="2"/>
        <end position="155"/>
    </location>
</feature>
<dbReference type="Proteomes" id="UP001146793">
    <property type="component" value="Unassembled WGS sequence"/>
</dbReference>
<gene>
    <name evidence="6" type="ORF">M0812_08304</name>
</gene>
<dbReference type="AlphaFoldDB" id="A0AAV7ZYT2"/>
<feature type="compositionally biased region" description="Basic and acidic residues" evidence="4">
    <location>
        <begin position="186"/>
        <end position="208"/>
    </location>
</feature>
<dbReference type="PANTHER" id="PTHR23091:SF4">
    <property type="entry name" value="N-TERMINAL AMINO-ACID N(ALPHA)-ACETYLTRANSFERASE NATA"/>
    <property type="match status" value="1"/>
</dbReference>
<evidence type="ECO:0000256" key="4">
    <source>
        <dbReference type="SAM" id="MobiDB-lite"/>
    </source>
</evidence>
<evidence type="ECO:0000259" key="5">
    <source>
        <dbReference type="PROSITE" id="PS51186"/>
    </source>
</evidence>
<keyword evidence="2" id="KW-0012">Acyltransferase</keyword>
<dbReference type="SUPFAM" id="SSF55729">
    <property type="entry name" value="Acyl-CoA N-acyltransferases (Nat)"/>
    <property type="match status" value="1"/>
</dbReference>
<dbReference type="Gene3D" id="3.40.630.30">
    <property type="match status" value="1"/>
</dbReference>
<evidence type="ECO:0000256" key="1">
    <source>
        <dbReference type="ARBA" id="ARBA00022679"/>
    </source>
</evidence>
<reference evidence="6" key="1">
    <citation type="submission" date="2022-08" db="EMBL/GenBank/DDBJ databases">
        <title>Novel sulphate-reducing endosymbionts in the free-living metamonad Anaeramoeba.</title>
        <authorList>
            <person name="Jerlstrom-Hultqvist J."/>
            <person name="Cepicka I."/>
            <person name="Gallot-Lavallee L."/>
            <person name="Salas-Leiva D."/>
            <person name="Curtis B.A."/>
            <person name="Zahonova K."/>
            <person name="Pipaliya S."/>
            <person name="Dacks J."/>
            <person name="Roger A.J."/>
        </authorList>
    </citation>
    <scope>NUCLEOTIDE SEQUENCE</scope>
    <source>
        <strain evidence="6">Busselton2</strain>
    </source>
</reference>
<evidence type="ECO:0000256" key="3">
    <source>
        <dbReference type="ARBA" id="ARBA00025786"/>
    </source>
</evidence>
<feature type="region of interest" description="Disordered" evidence="4">
    <location>
        <begin position="186"/>
        <end position="259"/>
    </location>
</feature>
<dbReference type="PROSITE" id="PS51186">
    <property type="entry name" value="GNAT"/>
    <property type="match status" value="1"/>
</dbReference>
<dbReference type="GO" id="GO:1990189">
    <property type="term" value="F:protein N-terminal-serine acetyltransferase activity"/>
    <property type="evidence" value="ECO:0007669"/>
    <property type="project" value="TreeGrafter"/>
</dbReference>
<proteinExistence type="inferred from homology"/>